<name>A0A1N5UMF1_9ACTN</name>
<dbReference type="InterPro" id="IPR036890">
    <property type="entry name" value="HATPase_C_sf"/>
</dbReference>
<dbReference type="Pfam" id="PF07730">
    <property type="entry name" value="HisKA_3"/>
    <property type="match status" value="1"/>
</dbReference>
<evidence type="ECO:0000256" key="9">
    <source>
        <dbReference type="SAM" id="Phobius"/>
    </source>
</evidence>
<dbReference type="Pfam" id="PF13796">
    <property type="entry name" value="Sensor"/>
    <property type="match status" value="1"/>
</dbReference>
<keyword evidence="6 13" id="KW-0418">Kinase</keyword>
<dbReference type="InterPro" id="IPR011712">
    <property type="entry name" value="Sig_transdc_His_kin_sub3_dim/P"/>
</dbReference>
<keyword evidence="14" id="KW-1185">Reference proteome</keyword>
<keyword evidence="5" id="KW-0547">Nucleotide-binding</keyword>
<evidence type="ECO:0000256" key="3">
    <source>
        <dbReference type="ARBA" id="ARBA00022553"/>
    </source>
</evidence>
<evidence type="ECO:0000259" key="12">
    <source>
        <dbReference type="Pfam" id="PF13796"/>
    </source>
</evidence>
<keyword evidence="9" id="KW-0812">Transmembrane</keyword>
<feature type="domain" description="Signal transduction histidine kinase subgroup 3 dimerisation and phosphoacceptor" evidence="11">
    <location>
        <begin position="252"/>
        <end position="316"/>
    </location>
</feature>
<evidence type="ECO:0000256" key="1">
    <source>
        <dbReference type="ARBA" id="ARBA00000085"/>
    </source>
</evidence>
<keyword evidence="9" id="KW-1133">Transmembrane helix</keyword>
<feature type="domain" description="Histidine kinase/HSP90-like ATPase" evidence="10">
    <location>
        <begin position="353"/>
        <end position="437"/>
    </location>
</feature>
<evidence type="ECO:0000256" key="2">
    <source>
        <dbReference type="ARBA" id="ARBA00012438"/>
    </source>
</evidence>
<dbReference type="GO" id="GO:0005524">
    <property type="term" value="F:ATP binding"/>
    <property type="evidence" value="ECO:0007669"/>
    <property type="project" value="UniProtKB-KW"/>
</dbReference>
<feature type="transmembrane region" description="Helical" evidence="9">
    <location>
        <begin position="41"/>
        <end position="58"/>
    </location>
</feature>
<comment type="catalytic activity">
    <reaction evidence="1">
        <text>ATP + protein L-histidine = ADP + protein N-phospho-L-histidine.</text>
        <dbReference type="EC" id="2.7.13.3"/>
    </reaction>
</comment>
<feature type="transmembrane region" description="Helical" evidence="9">
    <location>
        <begin position="64"/>
        <end position="86"/>
    </location>
</feature>
<evidence type="ECO:0000256" key="7">
    <source>
        <dbReference type="ARBA" id="ARBA00022840"/>
    </source>
</evidence>
<evidence type="ECO:0000256" key="8">
    <source>
        <dbReference type="ARBA" id="ARBA00023012"/>
    </source>
</evidence>
<evidence type="ECO:0000256" key="4">
    <source>
        <dbReference type="ARBA" id="ARBA00022679"/>
    </source>
</evidence>
<protein>
    <recommendedName>
        <fullName evidence="2">histidine kinase</fullName>
        <ecNumber evidence="2">2.7.13.3</ecNumber>
    </recommendedName>
</protein>
<feature type="transmembrane region" description="Helical" evidence="9">
    <location>
        <begin position="134"/>
        <end position="167"/>
    </location>
</feature>
<keyword evidence="8" id="KW-0902">Two-component regulatory system</keyword>
<dbReference type="Pfam" id="PF02518">
    <property type="entry name" value="HATPase_c"/>
    <property type="match status" value="1"/>
</dbReference>
<reference evidence="14" key="1">
    <citation type="submission" date="2016-12" db="EMBL/GenBank/DDBJ databases">
        <authorList>
            <person name="Varghese N."/>
            <person name="Submissions S."/>
        </authorList>
    </citation>
    <scope>NUCLEOTIDE SEQUENCE [LARGE SCALE GENOMIC DNA]</scope>
    <source>
        <strain evidence="14">DSM 45599</strain>
    </source>
</reference>
<dbReference type="Gene3D" id="3.30.565.10">
    <property type="entry name" value="Histidine kinase-like ATPase, C-terminal domain"/>
    <property type="match status" value="1"/>
</dbReference>
<dbReference type="PANTHER" id="PTHR24421:SF10">
    <property type="entry name" value="NITRATE_NITRITE SENSOR PROTEIN NARQ"/>
    <property type="match status" value="1"/>
</dbReference>
<keyword evidence="4" id="KW-0808">Transferase</keyword>
<dbReference type="EMBL" id="FSQT01000001">
    <property type="protein sequence ID" value="SIM61389.1"/>
    <property type="molecule type" value="Genomic_DNA"/>
</dbReference>
<accession>A0A1N5UMF1</accession>
<proteinExistence type="predicted"/>
<keyword evidence="3" id="KW-0597">Phosphoprotein</keyword>
<dbReference type="Gene3D" id="1.20.5.1930">
    <property type="match status" value="1"/>
</dbReference>
<keyword evidence="7" id="KW-0067">ATP-binding</keyword>
<dbReference type="PANTHER" id="PTHR24421">
    <property type="entry name" value="NITRATE/NITRITE SENSOR PROTEIN NARX-RELATED"/>
    <property type="match status" value="1"/>
</dbReference>
<evidence type="ECO:0000256" key="5">
    <source>
        <dbReference type="ARBA" id="ARBA00022741"/>
    </source>
</evidence>
<evidence type="ECO:0000313" key="14">
    <source>
        <dbReference type="Proteomes" id="UP000185124"/>
    </source>
</evidence>
<dbReference type="InterPro" id="IPR025828">
    <property type="entry name" value="Put_sensor_dom"/>
</dbReference>
<dbReference type="GO" id="GO:0016020">
    <property type="term" value="C:membrane"/>
    <property type="evidence" value="ECO:0007669"/>
    <property type="project" value="InterPro"/>
</dbReference>
<dbReference type="CDD" id="cd16917">
    <property type="entry name" value="HATPase_UhpB-NarQ-NarX-like"/>
    <property type="match status" value="1"/>
</dbReference>
<dbReference type="AlphaFoldDB" id="A0A1N5UMF1"/>
<feature type="domain" description="Putative sensor" evidence="12">
    <location>
        <begin position="44"/>
        <end position="223"/>
    </location>
</feature>
<evidence type="ECO:0000259" key="10">
    <source>
        <dbReference type="Pfam" id="PF02518"/>
    </source>
</evidence>
<keyword evidence="9" id="KW-0472">Membrane</keyword>
<evidence type="ECO:0000259" key="11">
    <source>
        <dbReference type="Pfam" id="PF07730"/>
    </source>
</evidence>
<dbReference type="InterPro" id="IPR050482">
    <property type="entry name" value="Sensor_HK_TwoCompSys"/>
</dbReference>
<dbReference type="GO" id="GO:0000155">
    <property type="term" value="F:phosphorelay sensor kinase activity"/>
    <property type="evidence" value="ECO:0007669"/>
    <property type="project" value="InterPro"/>
</dbReference>
<organism evidence="13 14">
    <name type="scientific">Micromonospora cremea</name>
    <dbReference type="NCBI Taxonomy" id="709881"/>
    <lineage>
        <taxon>Bacteria</taxon>
        <taxon>Bacillati</taxon>
        <taxon>Actinomycetota</taxon>
        <taxon>Actinomycetes</taxon>
        <taxon>Micromonosporales</taxon>
        <taxon>Micromonosporaceae</taxon>
        <taxon>Micromonospora</taxon>
    </lineage>
</organism>
<dbReference type="SUPFAM" id="SSF55874">
    <property type="entry name" value="ATPase domain of HSP90 chaperone/DNA topoisomerase II/histidine kinase"/>
    <property type="match status" value="1"/>
</dbReference>
<dbReference type="InterPro" id="IPR003594">
    <property type="entry name" value="HATPase_dom"/>
</dbReference>
<sequence length="438" mass="45813">MLPNGSPLGPVLRIVRGRVRPVAAWGAADRIAAMIRTTTSALAYLLSSLVAGVVGLAWSLASTLAVSLLSITQLGGPAFLGATWVTRRLADLERHRAGWVLGAAIAAPYLPSEGGTVRQRVRAVAVQPATWRDLAWLVAVFPLGLAGGIAAIVVTVVDFAAVVAPAWAWAVPNPHAPFPMRPLMTTVPGPFGLTVLGVLLLPVTAWFLRTAGRAQARAARGLLAPGTHRQLVEEAARLARTRRRVVDAQAAELRRIERDLHDGAQARIVAAGMTLALAARKLRTGAAAASDVDLARRQLDDALTELRRLVRGIHPPILTDRGLHAAVAALAGDSPLAVEIRGDPADRYPPAVESAAYFVIAEGLANAGKHAEARTCVVTLARRAGTVTVTLTDDGQGGADRAGSGLDGLRRRVEALDGRLTITSPPGGPTVLSAELPH</sequence>
<evidence type="ECO:0000313" key="13">
    <source>
        <dbReference type="EMBL" id="SIM61389.1"/>
    </source>
</evidence>
<dbReference type="Proteomes" id="UP000185124">
    <property type="component" value="Unassembled WGS sequence"/>
</dbReference>
<gene>
    <name evidence="13" type="ORF">SAMN04489832_1001</name>
</gene>
<dbReference type="EC" id="2.7.13.3" evidence="2"/>
<dbReference type="GO" id="GO:0046983">
    <property type="term" value="F:protein dimerization activity"/>
    <property type="evidence" value="ECO:0007669"/>
    <property type="project" value="InterPro"/>
</dbReference>
<dbReference type="STRING" id="709881.SAMN04489832_1001"/>
<evidence type="ECO:0000256" key="6">
    <source>
        <dbReference type="ARBA" id="ARBA00022777"/>
    </source>
</evidence>
<feature type="transmembrane region" description="Helical" evidence="9">
    <location>
        <begin position="187"/>
        <end position="208"/>
    </location>
</feature>